<dbReference type="InterPro" id="IPR051788">
    <property type="entry name" value="MFS_Transporter"/>
</dbReference>
<feature type="transmembrane region" description="Helical" evidence="5">
    <location>
        <begin position="136"/>
        <end position="160"/>
    </location>
</feature>
<evidence type="ECO:0000256" key="1">
    <source>
        <dbReference type="ARBA" id="ARBA00004141"/>
    </source>
</evidence>
<keyword evidence="2 5" id="KW-0812">Transmembrane</keyword>
<dbReference type="Proteomes" id="UP000176050">
    <property type="component" value="Chromosome"/>
</dbReference>
<sequence length="381" mass="41800">MNSLRLILSNKRYLSPAIVFATLNVLLGTWAIYIPHVKSKLAIDDGEFGFASIFFGLGTFIMLLIAPYLIQKIKVGRSTGFGVLLLMFSFTLPLIVNSYYELCASLFIVGFIGAFTDISMNSLVSEIEKEDGVHIMSANHGFFSLGGMLSAGIGTFFLPIVEVPVYHMLVVILILILINGFLMKNYFSHEVENVKQTKFSFSQLKPVLTLVIIGFFIMGSEGAIESWSALYLENISMTEEKFFGLGFTAFSFTMAFGRFFGDKISQQFGSKKIILIGTLVGIIGFASVLLVDLTFVIIGFALVGIGFSVIIPELYRIGGKLPNIDSSKGISMIAGAGFLGFLITPFLLGQISDWSSLKYSFVALLGFSVISFVLMLTIKNR</sequence>
<dbReference type="Gene3D" id="1.20.1250.20">
    <property type="entry name" value="MFS general substrate transporter like domains"/>
    <property type="match status" value="2"/>
</dbReference>
<feature type="transmembrane region" description="Helical" evidence="5">
    <location>
        <begin position="242"/>
        <end position="261"/>
    </location>
</feature>
<protein>
    <submittedName>
        <fullName evidence="6">MFS transporter</fullName>
    </submittedName>
</protein>
<feature type="transmembrane region" description="Helical" evidence="5">
    <location>
        <begin position="359"/>
        <end position="378"/>
    </location>
</feature>
<evidence type="ECO:0000256" key="3">
    <source>
        <dbReference type="ARBA" id="ARBA00022989"/>
    </source>
</evidence>
<dbReference type="EMBL" id="CP017478">
    <property type="protein sequence ID" value="AOW20011.1"/>
    <property type="molecule type" value="Genomic_DNA"/>
</dbReference>
<keyword evidence="4 5" id="KW-0472">Membrane</keyword>
<dbReference type="AlphaFoldDB" id="A0A1D8P605"/>
<dbReference type="GO" id="GO:0016020">
    <property type="term" value="C:membrane"/>
    <property type="evidence" value="ECO:0007669"/>
    <property type="project" value="UniProtKB-SubCell"/>
</dbReference>
<dbReference type="Pfam" id="PF07690">
    <property type="entry name" value="MFS_1"/>
    <property type="match status" value="1"/>
</dbReference>
<reference evidence="6 7" key="1">
    <citation type="submission" date="2016-10" db="EMBL/GenBank/DDBJ databases">
        <title>Lutibacter sp. LPB0138, isolated from marine gastropod.</title>
        <authorList>
            <person name="Kim E."/>
            <person name="Yi H."/>
        </authorList>
    </citation>
    <scope>NUCLEOTIDE SEQUENCE [LARGE SCALE GENOMIC DNA]</scope>
    <source>
        <strain evidence="6 7">LPB0138</strain>
    </source>
</reference>
<feature type="transmembrane region" description="Helical" evidence="5">
    <location>
        <begin position="48"/>
        <end position="69"/>
    </location>
</feature>
<dbReference type="KEGG" id="lul:LPB138_04635"/>
<feature type="transmembrane region" description="Helical" evidence="5">
    <location>
        <begin position="81"/>
        <end position="100"/>
    </location>
</feature>
<proteinExistence type="predicted"/>
<organism evidence="6 7">
    <name type="scientific">Urechidicola croceus</name>
    <dbReference type="NCBI Taxonomy" id="1850246"/>
    <lineage>
        <taxon>Bacteria</taxon>
        <taxon>Pseudomonadati</taxon>
        <taxon>Bacteroidota</taxon>
        <taxon>Flavobacteriia</taxon>
        <taxon>Flavobacteriales</taxon>
        <taxon>Flavobacteriaceae</taxon>
        <taxon>Urechidicola</taxon>
    </lineage>
</organism>
<keyword evidence="7" id="KW-1185">Reference proteome</keyword>
<feature type="transmembrane region" description="Helical" evidence="5">
    <location>
        <begin position="106"/>
        <end position="124"/>
    </location>
</feature>
<feature type="transmembrane region" description="Helical" evidence="5">
    <location>
        <begin position="207"/>
        <end position="230"/>
    </location>
</feature>
<evidence type="ECO:0000256" key="4">
    <source>
        <dbReference type="ARBA" id="ARBA00023136"/>
    </source>
</evidence>
<dbReference type="CDD" id="cd17393">
    <property type="entry name" value="MFS_MosC_like"/>
    <property type="match status" value="1"/>
</dbReference>
<feature type="transmembrane region" description="Helical" evidence="5">
    <location>
        <begin position="273"/>
        <end position="291"/>
    </location>
</feature>
<name>A0A1D8P605_9FLAO</name>
<gene>
    <name evidence="6" type="ORF">LPB138_04635</name>
</gene>
<evidence type="ECO:0000256" key="5">
    <source>
        <dbReference type="SAM" id="Phobius"/>
    </source>
</evidence>
<comment type="subcellular location">
    <subcellularLocation>
        <location evidence="1">Membrane</location>
        <topology evidence="1">Multi-pass membrane protein</topology>
    </subcellularLocation>
</comment>
<dbReference type="InterPro" id="IPR011701">
    <property type="entry name" value="MFS"/>
</dbReference>
<dbReference type="InterPro" id="IPR036259">
    <property type="entry name" value="MFS_trans_sf"/>
</dbReference>
<dbReference type="STRING" id="1850246.LPB138_04635"/>
<keyword evidence="3 5" id="KW-1133">Transmembrane helix</keyword>
<dbReference type="GO" id="GO:0022857">
    <property type="term" value="F:transmembrane transporter activity"/>
    <property type="evidence" value="ECO:0007669"/>
    <property type="project" value="InterPro"/>
</dbReference>
<feature type="transmembrane region" description="Helical" evidence="5">
    <location>
        <begin position="12"/>
        <end position="36"/>
    </location>
</feature>
<evidence type="ECO:0000313" key="7">
    <source>
        <dbReference type="Proteomes" id="UP000176050"/>
    </source>
</evidence>
<dbReference type="SUPFAM" id="SSF103473">
    <property type="entry name" value="MFS general substrate transporter"/>
    <property type="match status" value="1"/>
</dbReference>
<feature type="transmembrane region" description="Helical" evidence="5">
    <location>
        <begin position="329"/>
        <end position="347"/>
    </location>
</feature>
<dbReference type="OrthoDB" id="9809599at2"/>
<evidence type="ECO:0000256" key="2">
    <source>
        <dbReference type="ARBA" id="ARBA00022692"/>
    </source>
</evidence>
<accession>A0A1D8P605</accession>
<feature type="transmembrane region" description="Helical" evidence="5">
    <location>
        <begin position="166"/>
        <end position="187"/>
    </location>
</feature>
<dbReference type="PANTHER" id="PTHR23514">
    <property type="entry name" value="BYPASS OF STOP CODON PROTEIN 6"/>
    <property type="match status" value="1"/>
</dbReference>
<feature type="transmembrane region" description="Helical" evidence="5">
    <location>
        <begin position="297"/>
        <end position="317"/>
    </location>
</feature>
<dbReference type="RefSeq" id="WP_070236150.1">
    <property type="nucleotide sequence ID" value="NZ_CP017478.1"/>
</dbReference>
<dbReference type="PANTHER" id="PTHR23514:SF13">
    <property type="entry name" value="INNER MEMBRANE PROTEIN YBJJ"/>
    <property type="match status" value="1"/>
</dbReference>
<evidence type="ECO:0000313" key="6">
    <source>
        <dbReference type="EMBL" id="AOW20011.1"/>
    </source>
</evidence>